<organism evidence="2 3">
    <name type="scientific">Saitoella complicata (strain BCRC 22490 / CBS 7301 / JCM 7358 / NBRC 10748 / NRRL Y-17804)</name>
    <dbReference type="NCBI Taxonomy" id="698492"/>
    <lineage>
        <taxon>Eukaryota</taxon>
        <taxon>Fungi</taxon>
        <taxon>Dikarya</taxon>
        <taxon>Ascomycota</taxon>
        <taxon>Taphrinomycotina</taxon>
        <taxon>Taphrinomycotina incertae sedis</taxon>
        <taxon>Saitoella</taxon>
    </lineage>
</organism>
<dbReference type="Pfam" id="PF03637">
    <property type="entry name" value="Mob1_phocein"/>
    <property type="match status" value="1"/>
</dbReference>
<evidence type="ECO:0008006" key="4">
    <source>
        <dbReference type="Google" id="ProtNLM"/>
    </source>
</evidence>
<feature type="binding site" evidence="1">
    <location>
        <position position="124"/>
    </location>
    <ligand>
        <name>Zn(2+)</name>
        <dbReference type="ChEBI" id="CHEBI:29105"/>
    </ligand>
</feature>
<dbReference type="SUPFAM" id="SSF101152">
    <property type="entry name" value="Mob1/phocein"/>
    <property type="match status" value="1"/>
</dbReference>
<name>A0A0E9NC57_SAICN</name>
<dbReference type="STRING" id="698492.A0A0E9NC57"/>
<evidence type="ECO:0000256" key="1">
    <source>
        <dbReference type="PIRSR" id="PIRSR605301-1"/>
    </source>
</evidence>
<gene>
    <name evidence="2" type="ORF">G7K_1519-t1</name>
</gene>
<evidence type="ECO:0000313" key="3">
    <source>
        <dbReference type="Proteomes" id="UP000033140"/>
    </source>
</evidence>
<protein>
    <recommendedName>
        <fullName evidence="4">Mob1/phocein</fullName>
    </recommendedName>
</protein>
<dbReference type="PANTHER" id="PTHR22599">
    <property type="entry name" value="MPS ONE BINDER KINASE ACTIVATOR-LIKE MOB"/>
    <property type="match status" value="1"/>
</dbReference>
<evidence type="ECO:0000313" key="2">
    <source>
        <dbReference type="EMBL" id="GAO47311.1"/>
    </source>
</evidence>
<reference evidence="2 3" key="1">
    <citation type="journal article" date="2011" name="J. Gen. Appl. Microbiol.">
        <title>Draft genome sequencing of the enigmatic yeast Saitoella complicata.</title>
        <authorList>
            <person name="Nishida H."/>
            <person name="Hamamoto M."/>
            <person name="Sugiyama J."/>
        </authorList>
    </citation>
    <scope>NUCLEOTIDE SEQUENCE [LARGE SCALE GENOMIC DNA]</scope>
    <source>
        <strain evidence="2 3">NRRL Y-17804</strain>
    </source>
</reference>
<dbReference type="InterPro" id="IPR036703">
    <property type="entry name" value="MOB_kinase_act_sf"/>
</dbReference>
<keyword evidence="1" id="KW-0862">Zinc</keyword>
<dbReference type="EMBL" id="BACD03000008">
    <property type="protein sequence ID" value="GAO47311.1"/>
    <property type="molecule type" value="Genomic_DNA"/>
</dbReference>
<proteinExistence type="predicted"/>
<feature type="binding site" evidence="1">
    <location>
        <position position="192"/>
    </location>
    <ligand>
        <name>Zn(2+)</name>
        <dbReference type="ChEBI" id="CHEBI:29105"/>
    </ligand>
</feature>
<dbReference type="SMART" id="SM01388">
    <property type="entry name" value="Mob1_phocein"/>
    <property type="match status" value="1"/>
</dbReference>
<dbReference type="Proteomes" id="UP000033140">
    <property type="component" value="Unassembled WGS sequence"/>
</dbReference>
<reference evidence="2 3" key="3">
    <citation type="journal article" date="2015" name="Genome Announc.">
        <title>Draft Genome Sequence of the Archiascomycetous Yeast Saitoella complicata.</title>
        <authorList>
            <person name="Yamauchi K."/>
            <person name="Kondo S."/>
            <person name="Hamamoto M."/>
            <person name="Takahashi Y."/>
            <person name="Ogura Y."/>
            <person name="Hayashi T."/>
            <person name="Nishida H."/>
        </authorList>
    </citation>
    <scope>NUCLEOTIDE SEQUENCE [LARGE SCALE GENOMIC DNA]</scope>
    <source>
        <strain evidence="2 3">NRRL Y-17804</strain>
    </source>
</reference>
<reference evidence="2 3" key="2">
    <citation type="journal article" date="2014" name="J. Gen. Appl. Microbiol.">
        <title>The early diverging ascomycetous budding yeast Saitoella complicata has three histone deacetylases belonging to the Clr6, Hos2, and Rpd3 lineages.</title>
        <authorList>
            <person name="Nishida H."/>
            <person name="Matsumoto T."/>
            <person name="Kondo S."/>
            <person name="Hamamoto M."/>
            <person name="Yoshikawa H."/>
        </authorList>
    </citation>
    <scope>NUCLEOTIDE SEQUENCE [LARGE SCALE GENOMIC DNA]</scope>
    <source>
        <strain evidence="2 3">NRRL Y-17804</strain>
    </source>
</reference>
<accession>A0A0E9NC57</accession>
<dbReference type="InterPro" id="IPR005301">
    <property type="entry name" value="MOB_kinase_act_fam"/>
</dbReference>
<comment type="caution">
    <text evidence="2">The sequence shown here is derived from an EMBL/GenBank/DDBJ whole genome shotgun (WGS) entry which is preliminary data.</text>
</comment>
<dbReference type="Gene3D" id="1.20.140.30">
    <property type="entry name" value="MOB kinase activator"/>
    <property type="match status" value="1"/>
</dbReference>
<dbReference type="OMA" id="QRFTKFV"/>
<keyword evidence="3" id="KW-1185">Reference proteome</keyword>
<feature type="binding site" evidence="1">
    <location>
        <position position="119"/>
    </location>
    <ligand>
        <name>Zn(2+)</name>
        <dbReference type="ChEBI" id="CHEBI:29105"/>
    </ligand>
</feature>
<keyword evidence="1" id="KW-0479">Metal-binding</keyword>
<sequence length="259" mass="29580">MPAAAPEHQTNEMPIDKKHPETTVMAAVDYRILPGTKSEVISLPEPVIPTTTDHLELQQYIDSLCVHTDTHSLTREKAMELIEVPEGLDVHEGVWCYEWMRRLCMDLNELVIALLEDGCEPTKCHLMNAGEYQFLCASHPRPRECSAIDYIHHTLTQSILLLLSPCFFDPSNPPSTHAFSSIARRLYRIFAHAWFEHHHVFWTVESETGVYKLFMAVSEKWRLVPVDLVILPKEAGEWTVEGDGEEVDEFDRGETVSGR</sequence>
<feature type="binding site" evidence="1">
    <location>
        <position position="197"/>
    </location>
    <ligand>
        <name>Zn(2+)</name>
        <dbReference type="ChEBI" id="CHEBI:29105"/>
    </ligand>
</feature>
<dbReference type="AlphaFoldDB" id="A0A0E9NC57"/>